<evidence type="ECO:0000313" key="1">
    <source>
        <dbReference type="EMBL" id="KAI5663992.1"/>
    </source>
</evidence>
<organism evidence="1 2">
    <name type="scientific">Catharanthus roseus</name>
    <name type="common">Madagascar periwinkle</name>
    <name type="synonym">Vinca rosea</name>
    <dbReference type="NCBI Taxonomy" id="4058"/>
    <lineage>
        <taxon>Eukaryota</taxon>
        <taxon>Viridiplantae</taxon>
        <taxon>Streptophyta</taxon>
        <taxon>Embryophyta</taxon>
        <taxon>Tracheophyta</taxon>
        <taxon>Spermatophyta</taxon>
        <taxon>Magnoliopsida</taxon>
        <taxon>eudicotyledons</taxon>
        <taxon>Gunneridae</taxon>
        <taxon>Pentapetalae</taxon>
        <taxon>asterids</taxon>
        <taxon>lamiids</taxon>
        <taxon>Gentianales</taxon>
        <taxon>Apocynaceae</taxon>
        <taxon>Rauvolfioideae</taxon>
        <taxon>Vinceae</taxon>
        <taxon>Catharanthinae</taxon>
        <taxon>Catharanthus</taxon>
    </lineage>
</organism>
<gene>
    <name evidence="1" type="ORF">M9H77_23315</name>
</gene>
<dbReference type="Proteomes" id="UP001060085">
    <property type="component" value="Linkage Group LG05"/>
</dbReference>
<dbReference type="EMBL" id="CM044705">
    <property type="protein sequence ID" value="KAI5663992.1"/>
    <property type="molecule type" value="Genomic_DNA"/>
</dbReference>
<comment type="caution">
    <text evidence="1">The sequence shown here is derived from an EMBL/GenBank/DDBJ whole genome shotgun (WGS) entry which is preliminary data.</text>
</comment>
<name>A0ACC0AVH8_CATRO</name>
<reference evidence="2" key="1">
    <citation type="journal article" date="2023" name="Nat. Plants">
        <title>Single-cell RNA sequencing provides a high-resolution roadmap for understanding the multicellular compartmentation of specialized metabolism.</title>
        <authorList>
            <person name="Sun S."/>
            <person name="Shen X."/>
            <person name="Li Y."/>
            <person name="Li Y."/>
            <person name="Wang S."/>
            <person name="Li R."/>
            <person name="Zhang H."/>
            <person name="Shen G."/>
            <person name="Guo B."/>
            <person name="Wei J."/>
            <person name="Xu J."/>
            <person name="St-Pierre B."/>
            <person name="Chen S."/>
            <person name="Sun C."/>
        </authorList>
    </citation>
    <scope>NUCLEOTIDE SEQUENCE [LARGE SCALE GENOMIC DNA]</scope>
</reference>
<evidence type="ECO:0000313" key="2">
    <source>
        <dbReference type="Proteomes" id="UP001060085"/>
    </source>
</evidence>
<accession>A0ACC0AVH8</accession>
<proteinExistence type="predicted"/>
<sequence length="250" mass="28653">MLHKCESIGLRAYTNNMILAEMKKVTVDATTPLEKFLIALFDKARRFDASKSATCDMMTKEAYFESLFEVKRHLEEIASKDSIKDKHNELEKELDMLEKHKQGICSSIRRYEEELKNVRTESWSKKEEILSMENAPFQYNEVVQNLEASRGILAASRHVANSGRSFNSLTSTIVCREIGPAVELCRNVMKLDDPTLPSSSSFGLVSTIFVDLFENLFRGLRNLISELPKNFLFYFVEEELKETSTLEIKG</sequence>
<protein>
    <submittedName>
        <fullName evidence="1">Uncharacterized protein</fullName>
    </submittedName>
</protein>
<keyword evidence="2" id="KW-1185">Reference proteome</keyword>